<protein>
    <submittedName>
        <fullName evidence="1">Uncharacterized protein</fullName>
    </submittedName>
</protein>
<feature type="non-terminal residue" evidence="1">
    <location>
        <position position="1"/>
    </location>
</feature>
<organism evidence="1">
    <name type="scientific">marine sediment metagenome</name>
    <dbReference type="NCBI Taxonomy" id="412755"/>
    <lineage>
        <taxon>unclassified sequences</taxon>
        <taxon>metagenomes</taxon>
        <taxon>ecological metagenomes</taxon>
    </lineage>
</organism>
<name>X1TL79_9ZZZZ</name>
<sequence>PVGPATAIGRIAYRNSRATVLNRGTASRLLKKILTLTKTFYRWDWKYLDKSRE</sequence>
<accession>X1TL79</accession>
<reference evidence="1" key="1">
    <citation type="journal article" date="2014" name="Front. Microbiol.">
        <title>High frequency of phylogenetically diverse reductive dehalogenase-homologous genes in deep subseafloor sedimentary metagenomes.</title>
        <authorList>
            <person name="Kawai M."/>
            <person name="Futagami T."/>
            <person name="Toyoda A."/>
            <person name="Takaki Y."/>
            <person name="Nishi S."/>
            <person name="Hori S."/>
            <person name="Arai W."/>
            <person name="Tsubouchi T."/>
            <person name="Morono Y."/>
            <person name="Uchiyama I."/>
            <person name="Ito T."/>
            <person name="Fujiyama A."/>
            <person name="Inagaki F."/>
            <person name="Takami H."/>
        </authorList>
    </citation>
    <scope>NUCLEOTIDE SEQUENCE</scope>
    <source>
        <strain evidence="1">Expedition CK06-06</strain>
    </source>
</reference>
<dbReference type="AlphaFoldDB" id="X1TL79"/>
<gene>
    <name evidence="1" type="ORF">S12H4_26227</name>
</gene>
<proteinExistence type="predicted"/>
<dbReference type="EMBL" id="BARW01014861">
    <property type="protein sequence ID" value="GAI80809.1"/>
    <property type="molecule type" value="Genomic_DNA"/>
</dbReference>
<evidence type="ECO:0000313" key="1">
    <source>
        <dbReference type="EMBL" id="GAI80809.1"/>
    </source>
</evidence>
<comment type="caution">
    <text evidence="1">The sequence shown here is derived from an EMBL/GenBank/DDBJ whole genome shotgun (WGS) entry which is preliminary data.</text>
</comment>